<evidence type="ECO:0000256" key="6">
    <source>
        <dbReference type="SAM" id="Phobius"/>
    </source>
</evidence>
<accession>Q8EUL5</accession>
<proteinExistence type="predicted"/>
<dbReference type="PROSITE" id="PS00108">
    <property type="entry name" value="PROTEIN_KINASE_ST"/>
    <property type="match status" value="1"/>
</dbReference>
<evidence type="ECO:0000259" key="7">
    <source>
        <dbReference type="PROSITE" id="PS50011"/>
    </source>
</evidence>
<evidence type="ECO:0000313" key="8">
    <source>
        <dbReference type="EMBL" id="BAC44697.1"/>
    </source>
</evidence>
<evidence type="ECO:0000256" key="3">
    <source>
        <dbReference type="ARBA" id="ARBA00022741"/>
    </source>
</evidence>
<dbReference type="SMART" id="SM00220">
    <property type="entry name" value="S_TKc"/>
    <property type="match status" value="1"/>
</dbReference>
<organism evidence="8 9">
    <name type="scientific">Malacoplasma penetrans (strain HF-2)</name>
    <name type="common">Mycoplasma penetrans</name>
    <dbReference type="NCBI Taxonomy" id="272633"/>
    <lineage>
        <taxon>Bacteria</taxon>
        <taxon>Bacillati</taxon>
        <taxon>Mycoplasmatota</taxon>
        <taxon>Mycoplasmoidales</taxon>
        <taxon>Mycoplasmoidaceae</taxon>
        <taxon>Malacoplasma</taxon>
    </lineage>
</organism>
<name>Q8EUL5_MALP2</name>
<dbReference type="PANTHER" id="PTHR24345:SF91">
    <property type="entry name" value="SERINE_THREONINE-PROTEIN KINASE PLK4"/>
    <property type="match status" value="1"/>
</dbReference>
<evidence type="ECO:0000256" key="5">
    <source>
        <dbReference type="ARBA" id="ARBA00022840"/>
    </source>
</evidence>
<keyword evidence="3" id="KW-0547">Nucleotide-binding</keyword>
<dbReference type="InterPro" id="IPR000719">
    <property type="entry name" value="Prot_kinase_dom"/>
</dbReference>
<keyword evidence="6" id="KW-0812">Transmembrane</keyword>
<dbReference type="AlphaFoldDB" id="Q8EUL5"/>
<keyword evidence="6" id="KW-0472">Membrane</keyword>
<dbReference type="RefSeq" id="WP_011077726.1">
    <property type="nucleotide sequence ID" value="NC_004432.1"/>
</dbReference>
<dbReference type="InterPro" id="IPR008271">
    <property type="entry name" value="Ser/Thr_kinase_AS"/>
</dbReference>
<keyword evidence="4 8" id="KW-0418">Kinase</keyword>
<dbReference type="SUPFAM" id="SSF56112">
    <property type="entry name" value="Protein kinase-like (PK-like)"/>
    <property type="match status" value="1"/>
</dbReference>
<evidence type="ECO:0000313" key="9">
    <source>
        <dbReference type="Proteomes" id="UP000002522"/>
    </source>
</evidence>
<keyword evidence="1 8" id="KW-0723">Serine/threonine-protein kinase</keyword>
<dbReference type="EMBL" id="BA000026">
    <property type="protein sequence ID" value="BAC44697.1"/>
    <property type="molecule type" value="Genomic_DNA"/>
</dbReference>
<gene>
    <name evidence="8" type="ordered locus">MYPE9060</name>
</gene>
<evidence type="ECO:0000256" key="4">
    <source>
        <dbReference type="ARBA" id="ARBA00022777"/>
    </source>
</evidence>
<dbReference type="GO" id="GO:0004674">
    <property type="term" value="F:protein serine/threonine kinase activity"/>
    <property type="evidence" value="ECO:0007669"/>
    <property type="project" value="UniProtKB-KW"/>
</dbReference>
<keyword evidence="6" id="KW-1133">Transmembrane helix</keyword>
<evidence type="ECO:0000256" key="1">
    <source>
        <dbReference type="ARBA" id="ARBA00022527"/>
    </source>
</evidence>
<keyword evidence="2" id="KW-0808">Transferase</keyword>
<dbReference type="eggNOG" id="COG0515">
    <property type="taxonomic scope" value="Bacteria"/>
</dbReference>
<dbReference type="PANTHER" id="PTHR24345">
    <property type="entry name" value="SERINE/THREONINE-PROTEIN KINASE PLK"/>
    <property type="match status" value="1"/>
</dbReference>
<keyword evidence="5" id="KW-0067">ATP-binding</keyword>
<reference evidence="8 9" key="1">
    <citation type="journal article" date="2002" name="Nucleic Acids Res.">
        <title>The complete genomic sequence of Mycoplasma penetrans, an intracellular bacterial pathogen in humans.</title>
        <authorList>
            <person name="Sasaki Y."/>
            <person name="Ishikawa J."/>
            <person name="Yamashita A."/>
            <person name="Oshima K."/>
            <person name="Kenri T."/>
            <person name="Furuya K."/>
            <person name="Yoshino C."/>
            <person name="Horino A."/>
            <person name="Shiba T."/>
            <person name="Sasaki T."/>
            <person name="Hattori M."/>
        </authorList>
    </citation>
    <scope>NUCLEOTIDE SEQUENCE [LARGE SCALE GENOMIC DNA]</scope>
    <source>
        <strain evidence="8 9">HF-2</strain>
    </source>
</reference>
<dbReference type="InterPro" id="IPR011009">
    <property type="entry name" value="Kinase-like_dom_sf"/>
</dbReference>
<dbReference type="CDD" id="cd14014">
    <property type="entry name" value="STKc_PknB_like"/>
    <property type="match status" value="1"/>
</dbReference>
<dbReference type="InParanoid" id="Q8EUL5"/>
<dbReference type="STRING" id="272633.gene:10732028"/>
<feature type="transmembrane region" description="Helical" evidence="6">
    <location>
        <begin position="353"/>
        <end position="374"/>
    </location>
</feature>
<dbReference type="Pfam" id="PF00069">
    <property type="entry name" value="Pkinase"/>
    <property type="match status" value="1"/>
</dbReference>
<feature type="domain" description="Protein kinase" evidence="7">
    <location>
        <begin position="16"/>
        <end position="321"/>
    </location>
</feature>
<sequence>MKKIDNLVGTTYLNKYKIIKLLGTGGMNSTVYLAQNINYNEEDNHLEKFKYVALKFIKRTLDTSADNWTKILDEKVTIGRLMDNPYIVELELCFPSSSTSNSIVFSMEYVDGPSLKSLIRSRGCLSIVEALSIFKKIILGVNFMHDRERTIIHRDLKPENILLSKDLLDVKISDFGVSSVVQNIDDNDYNILSNEVDVFGTIPYICPDVIGMNKDRPRVTKQFDFHALGIIFYEMIVGEKPLEIENEMDPSVITYFKKYDITPLKKINPKFKNQIENMFLKLTASKSHDIEYRYDDCLQIIADIEKIERVISGQDQEEPLLIPTSKRSYQFGNSFKISDKKSLQQILLKKPTFWAVSGIVLLFLFLLIFSLSIYL</sequence>
<dbReference type="KEGG" id="mpe:MYPE9060"/>
<dbReference type="Gene3D" id="1.10.510.10">
    <property type="entry name" value="Transferase(Phosphotransferase) domain 1"/>
    <property type="match status" value="1"/>
</dbReference>
<protein>
    <submittedName>
        <fullName evidence="8">Serine/threonine protein kinase</fullName>
    </submittedName>
</protein>
<dbReference type="PROSITE" id="PS50011">
    <property type="entry name" value="PROTEIN_KINASE_DOM"/>
    <property type="match status" value="1"/>
</dbReference>
<evidence type="ECO:0000256" key="2">
    <source>
        <dbReference type="ARBA" id="ARBA00022679"/>
    </source>
</evidence>
<dbReference type="Proteomes" id="UP000002522">
    <property type="component" value="Chromosome"/>
</dbReference>
<dbReference type="GO" id="GO:0005524">
    <property type="term" value="F:ATP binding"/>
    <property type="evidence" value="ECO:0007669"/>
    <property type="project" value="UniProtKB-KW"/>
</dbReference>
<dbReference type="HOGENOM" id="CLU_700090_0_0_14"/>
<keyword evidence="9" id="KW-1185">Reference proteome</keyword>